<keyword evidence="13 14" id="KW-0676">Redox-active center</keyword>
<comment type="function">
    <text evidence="14">Required for disulfide bond formation in some periplasmic proteins. Acts by oxidizing the DsbA protein.</text>
</comment>
<evidence type="ECO:0000256" key="11">
    <source>
        <dbReference type="ARBA" id="ARBA00023157"/>
    </source>
</evidence>
<feature type="transmembrane region" description="Helical" evidence="15">
    <location>
        <begin position="12"/>
        <end position="33"/>
    </location>
</feature>
<evidence type="ECO:0000256" key="1">
    <source>
        <dbReference type="ARBA" id="ARBA00004429"/>
    </source>
</evidence>
<dbReference type="GeneID" id="92811708"/>
<dbReference type="GO" id="GO:0005886">
    <property type="term" value="C:plasma membrane"/>
    <property type="evidence" value="ECO:0007669"/>
    <property type="project" value="UniProtKB-SubCell"/>
</dbReference>
<dbReference type="GO" id="GO:0006457">
    <property type="term" value="P:protein folding"/>
    <property type="evidence" value="ECO:0007669"/>
    <property type="project" value="InterPro"/>
</dbReference>
<dbReference type="GO" id="GO:0015035">
    <property type="term" value="F:protein-disulfide reductase activity"/>
    <property type="evidence" value="ECO:0007669"/>
    <property type="project" value="UniProtKB-UniRule"/>
</dbReference>
<feature type="topological domain" description="Periplasmic" evidence="14">
    <location>
        <begin position="32"/>
        <end position="49"/>
    </location>
</feature>
<dbReference type="Proteomes" id="UP001491613">
    <property type="component" value="Unassembled WGS sequence"/>
</dbReference>
<accession>A0A175VCD5</accession>
<evidence type="ECO:0000256" key="3">
    <source>
        <dbReference type="ARBA" id="ARBA00022448"/>
    </source>
</evidence>
<feature type="disulfide bond" description="Redox-active" evidence="14">
    <location>
        <begin position="105"/>
        <end position="131"/>
    </location>
</feature>
<keyword evidence="9 14" id="KW-0560">Oxidoreductase</keyword>
<protein>
    <recommendedName>
        <fullName evidence="14">Disulfide bond formation protein B</fullName>
    </recommendedName>
    <alternativeName>
        <fullName evidence="14">Disulfide oxidoreductase</fullName>
    </alternativeName>
</protein>
<name>A0A175VCD5_AEREN</name>
<keyword evidence="6 14" id="KW-0812">Transmembrane</keyword>
<dbReference type="EMBL" id="JMGO02000018">
    <property type="protein sequence ID" value="KXU78334.1"/>
    <property type="molecule type" value="Genomic_DNA"/>
</dbReference>
<evidence type="ECO:0000256" key="5">
    <source>
        <dbReference type="ARBA" id="ARBA00022519"/>
    </source>
</evidence>
<feature type="topological domain" description="Cytoplasmic" evidence="14">
    <location>
        <begin position="1"/>
        <end position="14"/>
    </location>
</feature>
<feature type="disulfide bond" description="Redox-active" evidence="14">
    <location>
        <begin position="41"/>
        <end position="44"/>
    </location>
</feature>
<dbReference type="SUPFAM" id="SSF158442">
    <property type="entry name" value="DsbB-like"/>
    <property type="match status" value="1"/>
</dbReference>
<dbReference type="AlphaFoldDB" id="A0A175VCD5"/>
<dbReference type="RefSeq" id="WP_042026041.1">
    <property type="nucleotide sequence ID" value="NZ_AP027939.1"/>
</dbReference>
<keyword evidence="7 14" id="KW-0249">Electron transport</keyword>
<dbReference type="InterPro" id="IPR003752">
    <property type="entry name" value="DiS_bond_form_DsbB/BdbC"/>
</dbReference>
<sequence length="173" mass="19561">MIAFLRRLASNRLAWGLLAASALFLELCALFFQHILGLHPCVMCVYERLATLGVLCAGLLGMIAPEKWYLRWSAMLLWGYSAFRGLQLALQHVDYQVNPSPFNVCSPYADFPSWAPLDQWIPWLFFPDGDCGEITWQFLSFSMPQWLVAIFAAYLLVFTVVAIGNLVKGRCCS</sequence>
<feature type="transmembrane region" description="Helical" evidence="15">
    <location>
        <begin position="146"/>
        <end position="167"/>
    </location>
</feature>
<evidence type="ECO:0000256" key="8">
    <source>
        <dbReference type="ARBA" id="ARBA00022989"/>
    </source>
</evidence>
<evidence type="ECO:0000313" key="19">
    <source>
        <dbReference type="Proteomes" id="UP001491613"/>
    </source>
</evidence>
<dbReference type="Gene3D" id="1.20.1550.10">
    <property type="entry name" value="DsbB-like"/>
    <property type="match status" value="1"/>
</dbReference>
<dbReference type="NCBIfam" id="NF002485">
    <property type="entry name" value="PRK01749.1"/>
    <property type="match status" value="1"/>
</dbReference>
<keyword evidence="19" id="KW-1185">Reference proteome</keyword>
<evidence type="ECO:0000256" key="13">
    <source>
        <dbReference type="ARBA" id="ARBA00023284"/>
    </source>
</evidence>
<evidence type="ECO:0000256" key="15">
    <source>
        <dbReference type="SAM" id="Phobius"/>
    </source>
</evidence>
<evidence type="ECO:0000313" key="17">
    <source>
        <dbReference type="EMBL" id="MEL3917860.1"/>
    </source>
</evidence>
<dbReference type="STRING" id="29489.VL01_12770"/>
<comment type="subcellular location">
    <subcellularLocation>
        <location evidence="1">Cell inner membrane</location>
        <topology evidence="1">Multi-pass membrane protein</topology>
    </subcellularLocation>
    <subcellularLocation>
        <location evidence="14">Cell membrane</location>
        <topology evidence="14">Multi-pass membrane protein</topology>
    </subcellularLocation>
</comment>
<evidence type="ECO:0000256" key="10">
    <source>
        <dbReference type="ARBA" id="ARBA00023136"/>
    </source>
</evidence>
<feature type="transmembrane region" description="Helical" evidence="15">
    <location>
        <begin position="75"/>
        <end position="93"/>
    </location>
</feature>
<dbReference type="HAMAP" id="MF_00286">
    <property type="entry name" value="DsbB"/>
    <property type="match status" value="1"/>
</dbReference>
<organism evidence="16 18">
    <name type="scientific">Aeromonas enteropelogenes</name>
    <name type="common">Aeromonas trota</name>
    <dbReference type="NCBI Taxonomy" id="29489"/>
    <lineage>
        <taxon>Bacteria</taxon>
        <taxon>Pseudomonadati</taxon>
        <taxon>Pseudomonadota</taxon>
        <taxon>Gammaproteobacteria</taxon>
        <taxon>Aeromonadales</taxon>
        <taxon>Aeromonadaceae</taxon>
        <taxon>Aeromonas</taxon>
    </lineage>
</organism>
<evidence type="ECO:0000256" key="12">
    <source>
        <dbReference type="ARBA" id="ARBA00023186"/>
    </source>
</evidence>
<keyword evidence="12 14" id="KW-0143">Chaperone</keyword>
<dbReference type="GO" id="GO:0009055">
    <property type="term" value="F:electron transfer activity"/>
    <property type="evidence" value="ECO:0007669"/>
    <property type="project" value="UniProtKB-UniRule"/>
</dbReference>
<dbReference type="OrthoDB" id="3711263at2"/>
<gene>
    <name evidence="14 17" type="primary">dsbB</name>
    <name evidence="16" type="ORF">LCR_04085</name>
    <name evidence="17" type="ORF">V1482_00360</name>
</gene>
<comment type="similarity">
    <text evidence="2 14">Belongs to the DsbB family.</text>
</comment>
<evidence type="ECO:0000256" key="2">
    <source>
        <dbReference type="ARBA" id="ARBA00008823"/>
    </source>
</evidence>
<keyword evidence="11 14" id="KW-1015">Disulfide bond</keyword>
<dbReference type="InterPro" id="IPR023380">
    <property type="entry name" value="DsbB-like_sf"/>
</dbReference>
<keyword evidence="5" id="KW-0997">Cell inner membrane</keyword>
<reference evidence="17 19" key="2">
    <citation type="submission" date="2024-01" db="EMBL/GenBank/DDBJ databases">
        <title>Horizontal gene transfer in Aeromonas trota.</title>
        <authorList>
            <person name="Otero Olarra J.E."/>
            <person name="Perez Valdespino A."/>
        </authorList>
    </citation>
    <scope>NUCLEOTIDE SEQUENCE [LARGE SCALE GENOMIC DNA]</scope>
    <source>
        <strain evidence="17 19">9.1</strain>
    </source>
</reference>
<comment type="caution">
    <text evidence="16">The sequence shown here is derived from an EMBL/GenBank/DDBJ whole genome shotgun (WGS) entry which is preliminary data.</text>
</comment>
<dbReference type="PANTHER" id="PTHR36570">
    <property type="entry name" value="DISULFIDE BOND FORMATION PROTEIN B"/>
    <property type="match status" value="1"/>
</dbReference>
<comment type="caution">
    <text evidence="14">Lacks conserved residue(s) required for the propagation of feature annotation.</text>
</comment>
<dbReference type="InterPro" id="IPR022920">
    <property type="entry name" value="Disulphide_bond_form_DsbB"/>
</dbReference>
<evidence type="ECO:0000313" key="18">
    <source>
        <dbReference type="Proteomes" id="UP000078435"/>
    </source>
</evidence>
<dbReference type="Proteomes" id="UP000078435">
    <property type="component" value="Unassembled WGS sequence"/>
</dbReference>
<dbReference type="InterPro" id="IPR050183">
    <property type="entry name" value="DsbB"/>
</dbReference>
<keyword evidence="8 14" id="KW-1133">Transmembrane helix</keyword>
<proteinExistence type="inferred from homology"/>
<feature type="topological domain" description="Periplasmic" evidence="14">
    <location>
        <begin position="91"/>
        <end position="145"/>
    </location>
</feature>
<evidence type="ECO:0000256" key="7">
    <source>
        <dbReference type="ARBA" id="ARBA00022982"/>
    </source>
</evidence>
<evidence type="ECO:0000256" key="6">
    <source>
        <dbReference type="ARBA" id="ARBA00022692"/>
    </source>
</evidence>
<feature type="topological domain" description="Cytoplasmic" evidence="14">
    <location>
        <begin position="165"/>
        <end position="173"/>
    </location>
</feature>
<evidence type="ECO:0000313" key="16">
    <source>
        <dbReference type="EMBL" id="KXU78334.1"/>
    </source>
</evidence>
<evidence type="ECO:0000256" key="9">
    <source>
        <dbReference type="ARBA" id="ARBA00023002"/>
    </source>
</evidence>
<reference evidence="16 18" key="1">
    <citation type="submission" date="2016-02" db="EMBL/GenBank/DDBJ databases">
        <title>Draft genome sequence of Aeromonas trota strain 1999lcr isolated from cerebrospinal fluid (CSF).</title>
        <authorList>
            <person name="Dallagassa C.B."/>
            <person name="Prediger K.C."/>
            <person name="Weiss V.A."/>
            <person name="Assis F.E."/>
            <person name="Baura V."/>
            <person name="Cruz L.M."/>
            <person name="Souza E.M."/>
            <person name="Pedrosa F.O."/>
            <person name="Fadel-Picheth C.M."/>
        </authorList>
    </citation>
    <scope>NUCLEOTIDE SEQUENCE [LARGE SCALE GENOMIC DNA]</scope>
    <source>
        <strain evidence="16 18">1999lcr</strain>
    </source>
</reference>
<dbReference type="EMBL" id="JAZDDP010000001">
    <property type="protein sequence ID" value="MEL3917860.1"/>
    <property type="molecule type" value="Genomic_DNA"/>
</dbReference>
<evidence type="ECO:0000256" key="14">
    <source>
        <dbReference type="HAMAP-Rule" id="MF_00286"/>
    </source>
</evidence>
<evidence type="ECO:0000256" key="4">
    <source>
        <dbReference type="ARBA" id="ARBA00022475"/>
    </source>
</evidence>
<dbReference type="PANTHER" id="PTHR36570:SF2">
    <property type="entry name" value="DISULFIDE BOND FORMATION PROTEIN B"/>
    <property type="match status" value="1"/>
</dbReference>
<keyword evidence="3 14" id="KW-0813">Transport</keyword>
<keyword evidence="10 14" id="KW-0472">Membrane</keyword>
<feature type="transmembrane region" description="Helical" evidence="15">
    <location>
        <begin position="45"/>
        <end position="63"/>
    </location>
</feature>
<dbReference type="Pfam" id="PF02600">
    <property type="entry name" value="DsbB"/>
    <property type="match status" value="1"/>
</dbReference>
<keyword evidence="4 14" id="KW-1003">Cell membrane</keyword>